<dbReference type="Gene3D" id="1.10.1510.10">
    <property type="entry name" value="Uncharacterised protein YqeY/AIM41 PF09424, N-terminal domain"/>
    <property type="match status" value="1"/>
</dbReference>
<dbReference type="InterPro" id="IPR042184">
    <property type="entry name" value="YqeY/Aim41_N"/>
</dbReference>
<gene>
    <name evidence="1" type="ORF">JDN41_06230</name>
</gene>
<proteinExistence type="predicted"/>
<dbReference type="AlphaFoldDB" id="A0A8I1G9S0"/>
<dbReference type="Proteomes" id="UP000623250">
    <property type="component" value="Unassembled WGS sequence"/>
</dbReference>
<comment type="caution">
    <text evidence="1">The sequence shown here is derived from an EMBL/GenBank/DDBJ whole genome shotgun (WGS) entry which is preliminary data.</text>
</comment>
<dbReference type="InterPro" id="IPR019004">
    <property type="entry name" value="YqeY/Aim41"/>
</dbReference>
<protein>
    <submittedName>
        <fullName evidence="1">GatB/YqeY domain-containing protein</fullName>
    </submittedName>
</protein>
<evidence type="ECO:0000313" key="2">
    <source>
        <dbReference type="Proteomes" id="UP000623250"/>
    </source>
</evidence>
<dbReference type="InterPro" id="IPR003789">
    <property type="entry name" value="Asn/Gln_tRNA_amidoTrase-B-like"/>
</dbReference>
<reference evidence="1 2" key="1">
    <citation type="submission" date="2020-12" db="EMBL/GenBank/DDBJ databases">
        <title>Revised draft genomes of Rhodomicrobium vannielii ATCC 17100 and Rhodomicrobium udaipurense JA643.</title>
        <authorList>
            <person name="Conners E.M."/>
            <person name="Davenport E.J."/>
            <person name="Bose A."/>
        </authorList>
    </citation>
    <scope>NUCLEOTIDE SEQUENCE [LARGE SCALE GENOMIC DNA]</scope>
    <source>
        <strain evidence="1 2">JA643</strain>
    </source>
</reference>
<accession>A0A8I1G9S0</accession>
<dbReference type="Gene3D" id="1.10.10.410">
    <property type="match status" value="1"/>
</dbReference>
<organism evidence="1 2">
    <name type="scientific">Rhodomicrobium udaipurense</name>
    <dbReference type="NCBI Taxonomy" id="1202716"/>
    <lineage>
        <taxon>Bacteria</taxon>
        <taxon>Pseudomonadati</taxon>
        <taxon>Pseudomonadota</taxon>
        <taxon>Alphaproteobacteria</taxon>
        <taxon>Hyphomicrobiales</taxon>
        <taxon>Hyphomicrobiaceae</taxon>
        <taxon>Rhodomicrobium</taxon>
    </lineage>
</organism>
<name>A0A8I1G9S0_9HYPH</name>
<keyword evidence="2" id="KW-1185">Reference proteome</keyword>
<dbReference type="Pfam" id="PF09424">
    <property type="entry name" value="YqeY"/>
    <property type="match status" value="1"/>
</dbReference>
<dbReference type="EMBL" id="JAEMUK010000011">
    <property type="protein sequence ID" value="MBJ7543152.1"/>
    <property type="molecule type" value="Genomic_DNA"/>
</dbReference>
<dbReference type="PANTHER" id="PTHR28055:SF1">
    <property type="entry name" value="ALTERED INHERITANCE OF MITOCHONDRIA PROTEIN 41, MITOCHONDRIAL"/>
    <property type="match status" value="1"/>
</dbReference>
<evidence type="ECO:0000313" key="1">
    <source>
        <dbReference type="EMBL" id="MBJ7543152.1"/>
    </source>
</evidence>
<dbReference type="SUPFAM" id="SSF89095">
    <property type="entry name" value="GatB/YqeY motif"/>
    <property type="match status" value="1"/>
</dbReference>
<dbReference type="GO" id="GO:0016884">
    <property type="term" value="F:carbon-nitrogen ligase activity, with glutamine as amido-N-donor"/>
    <property type="evidence" value="ECO:0007669"/>
    <property type="project" value="InterPro"/>
</dbReference>
<dbReference type="InterPro" id="IPR023168">
    <property type="entry name" value="GatB_Yqey_C_2"/>
</dbReference>
<sequence length="153" mass="16813">MIRQKISETLKDAMRAKDEVKTTTLRMVNAAIKQKDIDVARGRGDEHIGEDEVLNLLQSLIKSRRESVELYKKGERPDLVAKEEAEIAIISDFLPKQMSEDDLKAVVKELVGTLGATSVKDMGKVMAALKANYAGQLDMTKASAVVKEVLAGN</sequence>
<dbReference type="RefSeq" id="WP_037241842.1">
    <property type="nucleotide sequence ID" value="NZ_JAEMUK010000011.1"/>
</dbReference>
<dbReference type="PANTHER" id="PTHR28055">
    <property type="entry name" value="ALTERED INHERITANCE OF MITOCHONDRIA PROTEIN 41, MITOCHONDRIAL"/>
    <property type="match status" value="1"/>
</dbReference>